<accession>W4KBR8</accession>
<dbReference type="GeneID" id="20677531"/>
<feature type="region of interest" description="Disordered" evidence="1">
    <location>
        <begin position="380"/>
        <end position="401"/>
    </location>
</feature>
<dbReference type="KEGG" id="hir:HETIRDRAFT_473691"/>
<dbReference type="InterPro" id="IPR011009">
    <property type="entry name" value="Kinase-like_dom_sf"/>
</dbReference>
<dbReference type="STRING" id="747525.W4KBR8"/>
<sequence length="401" mass="43739">MSSTVTVYIDDRGKPVNIPDYESIIKQSFELRRYQATAININGVRMPLTKNSDLDVSNVWVKFGRTITMGEARTQRFVAQYLEEQNIAAVRAPRVYLAFTWGEFGFIVSEYINGQMCDKSDINVVATAVQALINIPSPNSTPGPVGGGVIEHPFFVDGKSDIWYNTVEELEGHVNGILAKTGRTVRVDFKSEVGLLLCVSDLKIVNFMKDGEGRIVAVDFGGYSFLPPSFFALALTHGGFAHRIASSGMLEYPAPPSTNVSALESASSALAPFSSNDVGEQISLLSFFFPCLSPSYKNTELIVLYRPFEETPVQTRSVNPAHRAVTCSTGLRVLSSLFLCACYCCDLSILPKEVVYLRCLFPNVSGTTSAIRSPHVTTLWPSTQSSPTTAPPSAPCALRTS</sequence>
<evidence type="ECO:0000313" key="3">
    <source>
        <dbReference type="Proteomes" id="UP000030671"/>
    </source>
</evidence>
<dbReference type="SUPFAM" id="SSF56112">
    <property type="entry name" value="Protein kinase-like (PK-like)"/>
    <property type="match status" value="1"/>
</dbReference>
<organism evidence="2 3">
    <name type="scientific">Heterobasidion irregulare (strain TC 32-1)</name>
    <dbReference type="NCBI Taxonomy" id="747525"/>
    <lineage>
        <taxon>Eukaryota</taxon>
        <taxon>Fungi</taxon>
        <taxon>Dikarya</taxon>
        <taxon>Basidiomycota</taxon>
        <taxon>Agaricomycotina</taxon>
        <taxon>Agaricomycetes</taxon>
        <taxon>Russulales</taxon>
        <taxon>Bondarzewiaceae</taxon>
        <taxon>Heterobasidion</taxon>
        <taxon>Heterobasidion annosum species complex</taxon>
    </lineage>
</organism>
<dbReference type="eggNOG" id="ENOG502SUQ7">
    <property type="taxonomic scope" value="Eukaryota"/>
</dbReference>
<gene>
    <name evidence="2" type="ORF">HETIRDRAFT_473691</name>
</gene>
<evidence type="ECO:0008006" key="4">
    <source>
        <dbReference type="Google" id="ProtNLM"/>
    </source>
</evidence>
<dbReference type="Proteomes" id="UP000030671">
    <property type="component" value="Unassembled WGS sequence"/>
</dbReference>
<dbReference type="InParanoid" id="W4KBR8"/>
<evidence type="ECO:0000256" key="1">
    <source>
        <dbReference type="SAM" id="MobiDB-lite"/>
    </source>
</evidence>
<evidence type="ECO:0000313" key="2">
    <source>
        <dbReference type="EMBL" id="ETW82521.1"/>
    </source>
</evidence>
<dbReference type="EMBL" id="KI925457">
    <property type="protein sequence ID" value="ETW82521.1"/>
    <property type="molecule type" value="Genomic_DNA"/>
</dbReference>
<protein>
    <recommendedName>
        <fullName evidence="4">Aminoglycoside phosphotransferase domain-containing protein</fullName>
    </recommendedName>
</protein>
<dbReference type="OrthoDB" id="3250044at2759"/>
<dbReference type="HOGENOM" id="CLU_057554_1_0_1"/>
<name>W4KBR8_HETIT</name>
<keyword evidence="3" id="KW-1185">Reference proteome</keyword>
<reference evidence="2 3" key="1">
    <citation type="journal article" date="2012" name="New Phytol.">
        <title>Insight into trade-off between wood decay and parasitism from the genome of a fungal forest pathogen.</title>
        <authorList>
            <person name="Olson A."/>
            <person name="Aerts A."/>
            <person name="Asiegbu F."/>
            <person name="Belbahri L."/>
            <person name="Bouzid O."/>
            <person name="Broberg A."/>
            <person name="Canback B."/>
            <person name="Coutinho P.M."/>
            <person name="Cullen D."/>
            <person name="Dalman K."/>
            <person name="Deflorio G."/>
            <person name="van Diepen L.T."/>
            <person name="Dunand C."/>
            <person name="Duplessis S."/>
            <person name="Durling M."/>
            <person name="Gonthier P."/>
            <person name="Grimwood J."/>
            <person name="Fossdal C.G."/>
            <person name="Hansson D."/>
            <person name="Henrissat B."/>
            <person name="Hietala A."/>
            <person name="Himmelstrand K."/>
            <person name="Hoffmeister D."/>
            <person name="Hogberg N."/>
            <person name="James T.Y."/>
            <person name="Karlsson M."/>
            <person name="Kohler A."/>
            <person name="Kues U."/>
            <person name="Lee Y.H."/>
            <person name="Lin Y.C."/>
            <person name="Lind M."/>
            <person name="Lindquist E."/>
            <person name="Lombard V."/>
            <person name="Lucas S."/>
            <person name="Lunden K."/>
            <person name="Morin E."/>
            <person name="Murat C."/>
            <person name="Park J."/>
            <person name="Raffaello T."/>
            <person name="Rouze P."/>
            <person name="Salamov A."/>
            <person name="Schmutz J."/>
            <person name="Solheim H."/>
            <person name="Stahlberg J."/>
            <person name="Velez H."/>
            <person name="de Vries R.P."/>
            <person name="Wiebenga A."/>
            <person name="Woodward S."/>
            <person name="Yakovlev I."/>
            <person name="Garbelotto M."/>
            <person name="Martin F."/>
            <person name="Grigoriev I.V."/>
            <person name="Stenlid J."/>
        </authorList>
    </citation>
    <scope>NUCLEOTIDE SEQUENCE [LARGE SCALE GENOMIC DNA]</scope>
    <source>
        <strain evidence="2 3">TC 32-1</strain>
    </source>
</reference>
<dbReference type="RefSeq" id="XP_009544877.1">
    <property type="nucleotide sequence ID" value="XM_009546582.1"/>
</dbReference>
<proteinExistence type="predicted"/>
<dbReference type="AlphaFoldDB" id="W4KBR8"/>